<dbReference type="Pfam" id="PF12652">
    <property type="entry name" value="CotJB"/>
    <property type="match status" value="1"/>
</dbReference>
<dbReference type="EMBL" id="FOIN01000037">
    <property type="protein sequence ID" value="SET75375.1"/>
    <property type="molecule type" value="Genomic_DNA"/>
</dbReference>
<evidence type="ECO:0000313" key="2">
    <source>
        <dbReference type="EMBL" id="SET75375.1"/>
    </source>
</evidence>
<sequence length="93" mass="10882">MKNNDLLMQIMMLDFAVQDASLFLDTHPCDEEAMRYFNEAATRLKNAKREYRNQGNVLVNREIDAYQNGYLNSPWPWEGDRKCGCMKNACNIQ</sequence>
<name>A0A1I0GVH6_9FIRM</name>
<keyword evidence="2" id="KW-0167">Capsid protein</keyword>
<evidence type="ECO:0000313" key="3">
    <source>
        <dbReference type="Proteomes" id="UP000198558"/>
    </source>
</evidence>
<accession>A0A1I0GVH6</accession>
<proteinExistence type="predicted"/>
<evidence type="ECO:0000259" key="1">
    <source>
        <dbReference type="Pfam" id="PF12652"/>
    </source>
</evidence>
<dbReference type="RefSeq" id="WP_092355817.1">
    <property type="nucleotide sequence ID" value="NZ_CAPVIQ010000074.1"/>
</dbReference>
<dbReference type="AlphaFoldDB" id="A0A1I0GVH6"/>
<organism evidence="2 3">
    <name type="scientific">Thomasclavelia cocleata</name>
    <dbReference type="NCBI Taxonomy" id="69824"/>
    <lineage>
        <taxon>Bacteria</taxon>
        <taxon>Bacillati</taxon>
        <taxon>Bacillota</taxon>
        <taxon>Erysipelotrichia</taxon>
        <taxon>Erysipelotrichales</taxon>
        <taxon>Coprobacillaceae</taxon>
        <taxon>Thomasclavelia</taxon>
    </lineage>
</organism>
<keyword evidence="2" id="KW-0946">Virion</keyword>
<reference evidence="3" key="1">
    <citation type="submission" date="2016-10" db="EMBL/GenBank/DDBJ databases">
        <authorList>
            <person name="Varghese N."/>
            <person name="Submissions S."/>
        </authorList>
    </citation>
    <scope>NUCLEOTIDE SEQUENCE [LARGE SCALE GENOMIC DNA]</scope>
    <source>
        <strain evidence="3">DSM 1551</strain>
    </source>
</reference>
<dbReference type="Proteomes" id="UP000198558">
    <property type="component" value="Unassembled WGS sequence"/>
</dbReference>
<feature type="domain" description="Protein CotJB" evidence="1">
    <location>
        <begin position="5"/>
        <end position="78"/>
    </location>
</feature>
<keyword evidence="3" id="KW-1185">Reference proteome</keyword>
<dbReference type="GeneID" id="78289188"/>
<protein>
    <submittedName>
        <fullName evidence="2">Spore coat protein JB</fullName>
    </submittedName>
</protein>
<gene>
    <name evidence="2" type="ORF">SAMN04489758_1374</name>
</gene>
<dbReference type="OrthoDB" id="9804099at2"/>
<dbReference type="InterPro" id="IPR024207">
    <property type="entry name" value="CotJB_dom"/>
</dbReference>